<evidence type="ECO:0000259" key="1">
    <source>
        <dbReference type="PROSITE" id="PS51819"/>
    </source>
</evidence>
<dbReference type="PROSITE" id="PS51819">
    <property type="entry name" value="VOC"/>
    <property type="match status" value="1"/>
</dbReference>
<keyword evidence="3" id="KW-1185">Reference proteome</keyword>
<name>A0ABY5SKI8_9BACL</name>
<gene>
    <name evidence="2" type="ORF">L1F29_14845</name>
</gene>
<reference evidence="2" key="1">
    <citation type="submission" date="2022-01" db="EMBL/GenBank/DDBJ databases">
        <title>Paenibacillus spongiae sp. nov., isolated from marine sponge.</title>
        <authorList>
            <person name="Li Z."/>
            <person name="Zhang M."/>
        </authorList>
    </citation>
    <scope>NUCLEOTIDE SEQUENCE</scope>
    <source>
        <strain evidence="2">PHS-Z3</strain>
    </source>
</reference>
<dbReference type="Pfam" id="PF00903">
    <property type="entry name" value="Glyoxalase"/>
    <property type="match status" value="1"/>
</dbReference>
<feature type="domain" description="VOC" evidence="1">
    <location>
        <begin position="13"/>
        <end position="124"/>
    </location>
</feature>
<dbReference type="RefSeq" id="WP_258389083.1">
    <property type="nucleotide sequence ID" value="NZ_CP091430.1"/>
</dbReference>
<evidence type="ECO:0000313" key="2">
    <source>
        <dbReference type="EMBL" id="UVI33030.1"/>
    </source>
</evidence>
<dbReference type="SUPFAM" id="SSF54593">
    <property type="entry name" value="Glyoxalase/Bleomycin resistance protein/Dihydroxybiphenyl dioxygenase"/>
    <property type="match status" value="1"/>
</dbReference>
<dbReference type="InterPro" id="IPR037523">
    <property type="entry name" value="VOC_core"/>
</dbReference>
<accession>A0ABY5SKI8</accession>
<dbReference type="Gene3D" id="3.10.180.10">
    <property type="entry name" value="2,3-Dihydroxybiphenyl 1,2-Dioxygenase, domain 1"/>
    <property type="match status" value="1"/>
</dbReference>
<dbReference type="InterPro" id="IPR004360">
    <property type="entry name" value="Glyas_Fos-R_dOase_dom"/>
</dbReference>
<protein>
    <submittedName>
        <fullName evidence="2">VOC family protein</fullName>
    </submittedName>
</protein>
<dbReference type="InterPro" id="IPR029068">
    <property type="entry name" value="Glyas_Bleomycin-R_OHBP_Dase"/>
</dbReference>
<sequence length="132" mass="15262">MKEPVALIHNHLKYASQVLVVKDLSEAQQYYRDVLGFTIDGDFVRRDGVHFLFKENRSVGAVRPNSHIDVVLDTYIWVEDVDAIYEELRKKGANVIFGPMNMDYNMRDLLIEDLYGYRLCFGGPIREGADVY</sequence>
<organism evidence="2 3">
    <name type="scientific">Paenibacillus spongiae</name>
    <dbReference type="NCBI Taxonomy" id="2909671"/>
    <lineage>
        <taxon>Bacteria</taxon>
        <taxon>Bacillati</taxon>
        <taxon>Bacillota</taxon>
        <taxon>Bacilli</taxon>
        <taxon>Bacillales</taxon>
        <taxon>Paenibacillaceae</taxon>
        <taxon>Paenibacillus</taxon>
    </lineage>
</organism>
<proteinExistence type="predicted"/>
<dbReference type="Proteomes" id="UP001057877">
    <property type="component" value="Chromosome"/>
</dbReference>
<evidence type="ECO:0000313" key="3">
    <source>
        <dbReference type="Proteomes" id="UP001057877"/>
    </source>
</evidence>
<dbReference type="EMBL" id="CP091430">
    <property type="protein sequence ID" value="UVI33030.1"/>
    <property type="molecule type" value="Genomic_DNA"/>
</dbReference>